<proteinExistence type="predicted"/>
<evidence type="ECO:0000313" key="2">
    <source>
        <dbReference type="EMBL" id="KIK39959.1"/>
    </source>
</evidence>
<dbReference type="InterPro" id="IPR038717">
    <property type="entry name" value="Tc1-like_DDE_dom"/>
</dbReference>
<dbReference type="HOGENOM" id="CLU_056788_11_2_1"/>
<dbReference type="AlphaFoldDB" id="A0A0D0APQ4"/>
<evidence type="ECO:0000259" key="1">
    <source>
        <dbReference type="Pfam" id="PF13358"/>
    </source>
</evidence>
<protein>
    <recommendedName>
        <fullName evidence="1">Tc1-like transposase DDE domain-containing protein</fullName>
    </recommendedName>
</protein>
<dbReference type="InterPro" id="IPR036397">
    <property type="entry name" value="RNaseH_sf"/>
</dbReference>
<dbReference type="Pfam" id="PF13358">
    <property type="entry name" value="DDE_3"/>
    <property type="match status" value="1"/>
</dbReference>
<dbReference type="EMBL" id="KN835321">
    <property type="protein sequence ID" value="KIK39959.1"/>
    <property type="molecule type" value="Genomic_DNA"/>
</dbReference>
<gene>
    <name evidence="2" type="ORF">CY34DRAFT_37177</name>
</gene>
<accession>A0A0D0APQ4</accession>
<organism evidence="2 3">
    <name type="scientific">Suillus luteus UH-Slu-Lm8-n1</name>
    <dbReference type="NCBI Taxonomy" id="930992"/>
    <lineage>
        <taxon>Eukaryota</taxon>
        <taxon>Fungi</taxon>
        <taxon>Dikarya</taxon>
        <taxon>Basidiomycota</taxon>
        <taxon>Agaricomycotina</taxon>
        <taxon>Agaricomycetes</taxon>
        <taxon>Agaricomycetidae</taxon>
        <taxon>Boletales</taxon>
        <taxon>Suillineae</taxon>
        <taxon>Suillaceae</taxon>
        <taxon>Suillus</taxon>
    </lineage>
</organism>
<keyword evidence="3" id="KW-1185">Reference proteome</keyword>
<dbReference type="Gene3D" id="3.30.420.10">
    <property type="entry name" value="Ribonuclease H-like superfamily/Ribonuclease H"/>
    <property type="match status" value="1"/>
</dbReference>
<dbReference type="Proteomes" id="UP000054485">
    <property type="component" value="Unassembled WGS sequence"/>
</dbReference>
<reference evidence="2 3" key="1">
    <citation type="submission" date="2014-04" db="EMBL/GenBank/DDBJ databases">
        <authorList>
            <consortium name="DOE Joint Genome Institute"/>
            <person name="Kuo A."/>
            <person name="Ruytinx J."/>
            <person name="Rineau F."/>
            <person name="Colpaert J."/>
            <person name="Kohler A."/>
            <person name="Nagy L.G."/>
            <person name="Floudas D."/>
            <person name="Copeland A."/>
            <person name="Barry K.W."/>
            <person name="Cichocki N."/>
            <person name="Veneault-Fourrey C."/>
            <person name="LaButti K."/>
            <person name="Lindquist E.A."/>
            <person name="Lipzen A."/>
            <person name="Lundell T."/>
            <person name="Morin E."/>
            <person name="Murat C."/>
            <person name="Sun H."/>
            <person name="Tunlid A."/>
            <person name="Henrissat B."/>
            <person name="Grigoriev I.V."/>
            <person name="Hibbett D.S."/>
            <person name="Martin F."/>
            <person name="Nordberg H.P."/>
            <person name="Cantor M.N."/>
            <person name="Hua S.X."/>
        </authorList>
    </citation>
    <scope>NUCLEOTIDE SEQUENCE [LARGE SCALE GENOMIC DNA]</scope>
    <source>
        <strain evidence="2 3">UH-Slu-Lm8-n1</strain>
    </source>
</reference>
<reference evidence="3" key="2">
    <citation type="submission" date="2015-01" db="EMBL/GenBank/DDBJ databases">
        <title>Evolutionary Origins and Diversification of the Mycorrhizal Mutualists.</title>
        <authorList>
            <consortium name="DOE Joint Genome Institute"/>
            <consortium name="Mycorrhizal Genomics Consortium"/>
            <person name="Kohler A."/>
            <person name="Kuo A."/>
            <person name="Nagy L.G."/>
            <person name="Floudas D."/>
            <person name="Copeland A."/>
            <person name="Barry K.W."/>
            <person name="Cichocki N."/>
            <person name="Veneault-Fourrey C."/>
            <person name="LaButti K."/>
            <person name="Lindquist E.A."/>
            <person name="Lipzen A."/>
            <person name="Lundell T."/>
            <person name="Morin E."/>
            <person name="Murat C."/>
            <person name="Riley R."/>
            <person name="Ohm R."/>
            <person name="Sun H."/>
            <person name="Tunlid A."/>
            <person name="Henrissat B."/>
            <person name="Grigoriev I.V."/>
            <person name="Hibbett D.S."/>
            <person name="Martin F."/>
        </authorList>
    </citation>
    <scope>NUCLEOTIDE SEQUENCE [LARGE SCALE GENOMIC DNA]</scope>
    <source>
        <strain evidence="3">UH-Slu-Lm8-n1</strain>
    </source>
</reference>
<dbReference type="InParanoid" id="A0A0D0APQ4"/>
<dbReference type="STRING" id="930992.A0A0D0APQ4"/>
<feature type="non-terminal residue" evidence="2">
    <location>
        <position position="1"/>
    </location>
</feature>
<dbReference type="GO" id="GO:0003676">
    <property type="term" value="F:nucleic acid binding"/>
    <property type="evidence" value="ECO:0007669"/>
    <property type="project" value="InterPro"/>
</dbReference>
<feature type="domain" description="Tc1-like transposase DDE" evidence="1">
    <location>
        <begin position="1"/>
        <end position="102"/>
    </location>
</feature>
<name>A0A0D0APQ4_9AGAM</name>
<dbReference type="PANTHER" id="PTHR46564:SF1">
    <property type="entry name" value="TRANSPOSASE"/>
    <property type="match status" value="1"/>
</dbReference>
<feature type="non-terminal residue" evidence="2">
    <location>
        <position position="104"/>
    </location>
</feature>
<dbReference type="OrthoDB" id="2142724at2759"/>
<dbReference type="PANTHER" id="PTHR46564">
    <property type="entry name" value="TRANSPOSASE"/>
    <property type="match status" value="1"/>
</dbReference>
<evidence type="ECO:0000313" key="3">
    <source>
        <dbReference type="Proteomes" id="UP000054485"/>
    </source>
</evidence>
<sequence>FIDETSKDERTQIRRYGRAKRSRYASMKGAFVRGRRFTVVAALTMDGVVAGHVLEGSLHRNGYLHFLKHSVLPNCEAYPGKNSVWIMDNARIHHSEEIRELADR</sequence>